<dbReference type="AlphaFoldDB" id="A0A1J5SR26"/>
<name>A0A1J5SR26_9ZZZZ</name>
<sequence>MTPEKRAEVVAEARTWLRTPYHHLAKVKGAGVDCVQLIIAIYAKCGVIDDFEPEFYRPDWHLHRTEEKYLNGVKRLAKQIPVEEALPGDFALFRFGHCASHGAIITEWPRIVHALMGIGVIESSIHEAEVRGRLDSVWRIE</sequence>
<protein>
    <recommendedName>
        <fullName evidence="5">NlpC/P60 domain-containing protein</fullName>
    </recommendedName>
</protein>
<evidence type="ECO:0000256" key="1">
    <source>
        <dbReference type="ARBA" id="ARBA00007074"/>
    </source>
</evidence>
<dbReference type="SUPFAM" id="SSF54001">
    <property type="entry name" value="Cysteine proteinases"/>
    <property type="match status" value="1"/>
</dbReference>
<dbReference type="Gene3D" id="3.90.1720.10">
    <property type="entry name" value="endopeptidase domain like (from Nostoc punctiforme)"/>
    <property type="match status" value="1"/>
</dbReference>
<comment type="caution">
    <text evidence="6">The sequence shown here is derived from an EMBL/GenBank/DDBJ whole genome shotgun (WGS) entry which is preliminary data.</text>
</comment>
<dbReference type="PROSITE" id="PS51935">
    <property type="entry name" value="NLPC_P60"/>
    <property type="match status" value="1"/>
</dbReference>
<evidence type="ECO:0000313" key="6">
    <source>
        <dbReference type="EMBL" id="OIR10970.1"/>
    </source>
</evidence>
<gene>
    <name evidence="6" type="ORF">GALL_71410</name>
</gene>
<reference evidence="6" key="1">
    <citation type="submission" date="2016-10" db="EMBL/GenBank/DDBJ databases">
        <title>Sequence of Gallionella enrichment culture.</title>
        <authorList>
            <person name="Poehlein A."/>
            <person name="Muehling M."/>
            <person name="Daniel R."/>
        </authorList>
    </citation>
    <scope>NUCLEOTIDE SEQUENCE</scope>
</reference>
<comment type="similarity">
    <text evidence="1">Belongs to the peptidase C40 family.</text>
</comment>
<organism evidence="6">
    <name type="scientific">mine drainage metagenome</name>
    <dbReference type="NCBI Taxonomy" id="410659"/>
    <lineage>
        <taxon>unclassified sequences</taxon>
        <taxon>metagenomes</taxon>
        <taxon>ecological metagenomes</taxon>
    </lineage>
</organism>
<dbReference type="InterPro" id="IPR011929">
    <property type="entry name" value="Phage_pept_NlpC/P60"/>
</dbReference>
<dbReference type="GO" id="GO:0008234">
    <property type="term" value="F:cysteine-type peptidase activity"/>
    <property type="evidence" value="ECO:0007669"/>
    <property type="project" value="UniProtKB-KW"/>
</dbReference>
<proteinExistence type="inferred from homology"/>
<dbReference type="InterPro" id="IPR000064">
    <property type="entry name" value="NLP_P60_dom"/>
</dbReference>
<feature type="domain" description="NlpC/P60" evidence="5">
    <location>
        <begin position="3"/>
        <end position="141"/>
    </location>
</feature>
<keyword evidence="4" id="KW-0788">Thiol protease</keyword>
<dbReference type="GO" id="GO:0006508">
    <property type="term" value="P:proteolysis"/>
    <property type="evidence" value="ECO:0007669"/>
    <property type="project" value="UniProtKB-KW"/>
</dbReference>
<keyword evidence="3" id="KW-0378">Hydrolase</keyword>
<evidence type="ECO:0000259" key="5">
    <source>
        <dbReference type="PROSITE" id="PS51935"/>
    </source>
</evidence>
<dbReference type="NCBIfam" id="TIGR02219">
    <property type="entry name" value="phage_NlpC_fam"/>
    <property type="match status" value="1"/>
</dbReference>
<dbReference type="InterPro" id="IPR038765">
    <property type="entry name" value="Papain-like_cys_pep_sf"/>
</dbReference>
<evidence type="ECO:0000256" key="2">
    <source>
        <dbReference type="ARBA" id="ARBA00022670"/>
    </source>
</evidence>
<evidence type="ECO:0000256" key="4">
    <source>
        <dbReference type="ARBA" id="ARBA00022807"/>
    </source>
</evidence>
<dbReference type="EMBL" id="MLJW01000021">
    <property type="protein sequence ID" value="OIR10970.1"/>
    <property type="molecule type" value="Genomic_DNA"/>
</dbReference>
<keyword evidence="2" id="KW-0645">Protease</keyword>
<accession>A0A1J5SR26</accession>
<evidence type="ECO:0000256" key="3">
    <source>
        <dbReference type="ARBA" id="ARBA00022801"/>
    </source>
</evidence>